<dbReference type="GO" id="GO:1990904">
    <property type="term" value="C:ribonucleoprotein complex"/>
    <property type="evidence" value="ECO:0007669"/>
    <property type="project" value="UniProtKB-KW"/>
</dbReference>
<evidence type="ECO:0000256" key="1">
    <source>
        <dbReference type="ARBA" id="ARBA00010605"/>
    </source>
</evidence>
<evidence type="ECO:0000256" key="2">
    <source>
        <dbReference type="ARBA" id="ARBA00022730"/>
    </source>
</evidence>
<evidence type="ECO:0000256" key="6">
    <source>
        <dbReference type="ARBA" id="ARBA00035292"/>
    </source>
</evidence>
<evidence type="ECO:0000256" key="8">
    <source>
        <dbReference type="SAM" id="Coils"/>
    </source>
</evidence>
<comment type="similarity">
    <text evidence="1 7">Belongs to the bacterial ribosomal protein bL9 family.</text>
</comment>
<dbReference type="PROSITE" id="PS00651">
    <property type="entry name" value="RIBOSOMAL_L9"/>
    <property type="match status" value="1"/>
</dbReference>
<dbReference type="InterPro" id="IPR020594">
    <property type="entry name" value="Ribosomal_bL9_bac/chp"/>
</dbReference>
<dbReference type="InterPro" id="IPR020070">
    <property type="entry name" value="Ribosomal_bL9_N"/>
</dbReference>
<dbReference type="GO" id="GO:0006412">
    <property type="term" value="P:translation"/>
    <property type="evidence" value="ECO:0007669"/>
    <property type="project" value="UniProtKB-UniRule"/>
</dbReference>
<keyword evidence="2 7" id="KW-0699">rRNA-binding</keyword>
<dbReference type="PANTHER" id="PTHR21368">
    <property type="entry name" value="50S RIBOSOMAL PROTEIN L9"/>
    <property type="match status" value="1"/>
</dbReference>
<dbReference type="GO" id="GO:0005840">
    <property type="term" value="C:ribosome"/>
    <property type="evidence" value="ECO:0007669"/>
    <property type="project" value="UniProtKB-KW"/>
</dbReference>
<dbReference type="Proteomes" id="UP000326944">
    <property type="component" value="Chromosome"/>
</dbReference>
<dbReference type="Gene3D" id="3.40.5.10">
    <property type="entry name" value="Ribosomal protein L9, N-terminal domain"/>
    <property type="match status" value="1"/>
</dbReference>
<dbReference type="OrthoDB" id="9788336at2"/>
<dbReference type="KEGG" id="sulg:FJR48_04525"/>
<feature type="coiled-coil region" evidence="8">
    <location>
        <begin position="44"/>
        <end position="78"/>
    </location>
</feature>
<evidence type="ECO:0000256" key="5">
    <source>
        <dbReference type="ARBA" id="ARBA00023274"/>
    </source>
</evidence>
<dbReference type="InterPro" id="IPR020069">
    <property type="entry name" value="Ribosomal_bL9_C"/>
</dbReference>
<evidence type="ECO:0000313" key="10">
    <source>
        <dbReference type="EMBL" id="QFR49028.1"/>
    </source>
</evidence>
<keyword evidence="11" id="KW-1185">Reference proteome</keyword>
<keyword evidence="3 7" id="KW-0694">RNA-binding</keyword>
<gene>
    <name evidence="7" type="primary">rplI</name>
    <name evidence="10" type="ORF">FJR48_04525</name>
</gene>
<dbReference type="Pfam" id="PF03948">
    <property type="entry name" value="Ribosomal_L9_C"/>
    <property type="match status" value="1"/>
</dbReference>
<dbReference type="SUPFAM" id="SSF55658">
    <property type="entry name" value="L9 N-domain-like"/>
    <property type="match status" value="1"/>
</dbReference>
<keyword evidence="4 7" id="KW-0689">Ribosomal protein</keyword>
<dbReference type="HAMAP" id="MF_00503">
    <property type="entry name" value="Ribosomal_bL9"/>
    <property type="match status" value="1"/>
</dbReference>
<accession>A0A5P8P000</accession>
<dbReference type="SUPFAM" id="SSF55653">
    <property type="entry name" value="Ribosomal protein L9 C-domain"/>
    <property type="match status" value="1"/>
</dbReference>
<keyword evidence="5 7" id="KW-0687">Ribonucleoprotein</keyword>
<dbReference type="AlphaFoldDB" id="A0A5P8P000"/>
<dbReference type="Gene3D" id="3.10.430.100">
    <property type="entry name" value="Ribosomal protein L9, C-terminal domain"/>
    <property type="match status" value="1"/>
</dbReference>
<protein>
    <recommendedName>
        <fullName evidence="6 7">Large ribosomal subunit protein bL9</fullName>
    </recommendedName>
</protein>
<dbReference type="InterPro" id="IPR036791">
    <property type="entry name" value="Ribosomal_bL9_C_sf"/>
</dbReference>
<dbReference type="InterPro" id="IPR000244">
    <property type="entry name" value="Ribosomal_bL9"/>
</dbReference>
<evidence type="ECO:0000256" key="4">
    <source>
        <dbReference type="ARBA" id="ARBA00022980"/>
    </source>
</evidence>
<dbReference type="RefSeq" id="WP_152306971.1">
    <property type="nucleotide sequence ID" value="NZ_CP043617.1"/>
</dbReference>
<proteinExistence type="inferred from homology"/>
<name>A0A5P8P000_9BACT</name>
<dbReference type="NCBIfam" id="TIGR00158">
    <property type="entry name" value="L9"/>
    <property type="match status" value="1"/>
</dbReference>
<comment type="function">
    <text evidence="7">Binds to the 23S rRNA.</text>
</comment>
<keyword evidence="8" id="KW-0175">Coiled coil</keyword>
<evidence type="ECO:0000259" key="9">
    <source>
        <dbReference type="PROSITE" id="PS00651"/>
    </source>
</evidence>
<dbReference type="Pfam" id="PF01281">
    <property type="entry name" value="Ribosomal_L9_N"/>
    <property type="match status" value="1"/>
</dbReference>
<dbReference type="GO" id="GO:0003735">
    <property type="term" value="F:structural constituent of ribosome"/>
    <property type="evidence" value="ECO:0007669"/>
    <property type="project" value="InterPro"/>
</dbReference>
<reference evidence="10 11" key="1">
    <citation type="submission" date="2019-09" db="EMBL/GenBank/DDBJ databases">
        <title>Sulfurimonas gotlandica sp. nov., a chemoautotrophic and psychrotolerant epsilonproteobacterium isolated from a pelagic redoxcline, and an emended description of the genus Sulfurimonas.</title>
        <authorList>
            <person name="Wang S."/>
            <person name="Jiang L."/>
            <person name="Shao S."/>
        </authorList>
    </citation>
    <scope>NUCLEOTIDE SEQUENCE [LARGE SCALE GENOMIC DNA]</scope>
    <source>
        <strain evidence="10 11">GYSZ_1</strain>
    </source>
</reference>
<organism evidence="10 11">
    <name type="scientific">Sulfurimonas lithotrophica</name>
    <dbReference type="NCBI Taxonomy" id="2590022"/>
    <lineage>
        <taxon>Bacteria</taxon>
        <taxon>Pseudomonadati</taxon>
        <taxon>Campylobacterota</taxon>
        <taxon>Epsilonproteobacteria</taxon>
        <taxon>Campylobacterales</taxon>
        <taxon>Sulfurimonadaceae</taxon>
        <taxon>Sulfurimonas</taxon>
    </lineage>
</organism>
<feature type="domain" description="Ribosomal protein L9" evidence="9">
    <location>
        <begin position="13"/>
        <end position="40"/>
    </location>
</feature>
<dbReference type="InterPro" id="IPR009027">
    <property type="entry name" value="Ribosomal_bL9/RNase_H1_N"/>
</dbReference>
<evidence type="ECO:0000313" key="11">
    <source>
        <dbReference type="Proteomes" id="UP000326944"/>
    </source>
</evidence>
<evidence type="ECO:0000256" key="3">
    <source>
        <dbReference type="ARBA" id="ARBA00022884"/>
    </source>
</evidence>
<dbReference type="GO" id="GO:0019843">
    <property type="term" value="F:rRNA binding"/>
    <property type="evidence" value="ECO:0007669"/>
    <property type="project" value="UniProtKB-UniRule"/>
</dbReference>
<sequence length="149" mass="16497">MKVLLIKDVKNLGKAGEVKEVKPGYGQNFLIKKGFAKNATDEIIAEHKEQEAKKAQELKNEIAELTELAKKLDKLEIIITKKLGQNGHLFGAVTKDEVAAALLEQHNIEIDKKHITDKTAIKTVGEHDLDLKLGHAIHATLHVDVQGEQ</sequence>
<dbReference type="InterPro" id="IPR036935">
    <property type="entry name" value="Ribosomal_bL9_N_sf"/>
</dbReference>
<evidence type="ECO:0000256" key="7">
    <source>
        <dbReference type="HAMAP-Rule" id="MF_00503"/>
    </source>
</evidence>
<dbReference type="EMBL" id="CP043617">
    <property type="protein sequence ID" value="QFR49028.1"/>
    <property type="molecule type" value="Genomic_DNA"/>
</dbReference>